<evidence type="ECO:0000256" key="2">
    <source>
        <dbReference type="ARBA" id="ARBA00008610"/>
    </source>
</evidence>
<feature type="chain" id="PRO_5030551658" evidence="7">
    <location>
        <begin position="31"/>
        <end position="374"/>
    </location>
</feature>
<evidence type="ECO:0000256" key="1">
    <source>
        <dbReference type="ARBA" id="ARBA00004193"/>
    </source>
</evidence>
<dbReference type="InterPro" id="IPR003760">
    <property type="entry name" value="PnrA-like"/>
</dbReference>
<name>A0A7W8YBG1_9MICC</name>
<keyword evidence="10" id="KW-1185">Reference proteome</keyword>
<dbReference type="Proteomes" id="UP000523863">
    <property type="component" value="Unassembled WGS sequence"/>
</dbReference>
<keyword evidence="4 7" id="KW-0732">Signal</keyword>
<feature type="domain" description="ABC transporter substrate-binding protein PnrA-like" evidence="8">
    <location>
        <begin position="58"/>
        <end position="367"/>
    </location>
</feature>
<evidence type="ECO:0000256" key="6">
    <source>
        <dbReference type="ARBA" id="ARBA00023288"/>
    </source>
</evidence>
<reference evidence="9 10" key="1">
    <citation type="submission" date="2020-08" db="EMBL/GenBank/DDBJ databases">
        <title>Sequencing the genomes of 1000 actinobacteria strains.</title>
        <authorList>
            <person name="Klenk H.-P."/>
        </authorList>
    </citation>
    <scope>NUCLEOTIDE SEQUENCE [LARGE SCALE GENOMIC DNA]</scope>
    <source>
        <strain evidence="9 10">DSM 23694</strain>
    </source>
</reference>
<proteinExistence type="inferred from homology"/>
<evidence type="ECO:0000256" key="7">
    <source>
        <dbReference type="SAM" id="SignalP"/>
    </source>
</evidence>
<sequence length="374" mass="39100">MTVKSPLKRSITLTAAALSVAAMTLSGCGAAPTASNSSSASASGSTNANAKDFTGCIVSDEGGFDDESFNQASYDGLQKAKADLGIETKQAESKAATDYGPNLNSMVRGGCNLTVTVGFNLGDATKAAAKANPDAHFAIVDYNDPEFTDNVKPIVYNTHEAAFLAGYLAAGMTKTGKVATYGGMQIPTVTIFMDGFVDGVAYYNEQKGKSVKALGWDKAKKTGTFTGDFSNKEKGKTNTINFVNEGADIVMPVAGPVGAGTIDAVKELKKSGKDTSVIWVDLDGYESLSSGKEFILSSVVKEMGKSVEDVLKADVEGNFKSEAYVGNLENEGVSLAPFHEFDSKVPAELKTELETLKADIISGKVKVESASANK</sequence>
<dbReference type="SUPFAM" id="SSF53822">
    <property type="entry name" value="Periplasmic binding protein-like I"/>
    <property type="match status" value="1"/>
</dbReference>
<dbReference type="PANTHER" id="PTHR34296">
    <property type="entry name" value="TRANSCRIPTIONAL ACTIVATOR PROTEIN MED"/>
    <property type="match status" value="1"/>
</dbReference>
<dbReference type="CDD" id="cd06354">
    <property type="entry name" value="PBP1_PrnA-like"/>
    <property type="match status" value="1"/>
</dbReference>
<keyword evidence="6" id="KW-0449">Lipoprotein</keyword>
<protein>
    <submittedName>
        <fullName evidence="9">Basic membrane protein A</fullName>
    </submittedName>
</protein>
<evidence type="ECO:0000313" key="10">
    <source>
        <dbReference type="Proteomes" id="UP000523863"/>
    </source>
</evidence>
<dbReference type="GO" id="GO:0005886">
    <property type="term" value="C:plasma membrane"/>
    <property type="evidence" value="ECO:0007669"/>
    <property type="project" value="UniProtKB-SubCell"/>
</dbReference>
<evidence type="ECO:0000256" key="4">
    <source>
        <dbReference type="ARBA" id="ARBA00022729"/>
    </source>
</evidence>
<evidence type="ECO:0000256" key="5">
    <source>
        <dbReference type="ARBA" id="ARBA00023136"/>
    </source>
</evidence>
<comment type="similarity">
    <text evidence="2">Belongs to the BMP lipoprotein family.</text>
</comment>
<keyword evidence="3" id="KW-1003">Cell membrane</keyword>
<feature type="signal peptide" evidence="7">
    <location>
        <begin position="1"/>
        <end position="30"/>
    </location>
</feature>
<dbReference type="Pfam" id="PF02608">
    <property type="entry name" value="Bmp"/>
    <property type="match status" value="1"/>
</dbReference>
<dbReference type="InterPro" id="IPR050957">
    <property type="entry name" value="BMP_lipoprotein"/>
</dbReference>
<gene>
    <name evidence="9" type="ORF">BKA12_001416</name>
</gene>
<evidence type="ECO:0000259" key="8">
    <source>
        <dbReference type="Pfam" id="PF02608"/>
    </source>
</evidence>
<evidence type="ECO:0000256" key="3">
    <source>
        <dbReference type="ARBA" id="ARBA00022475"/>
    </source>
</evidence>
<accession>A0A7W8YBG1</accession>
<dbReference type="PROSITE" id="PS51257">
    <property type="entry name" value="PROKAR_LIPOPROTEIN"/>
    <property type="match status" value="1"/>
</dbReference>
<dbReference type="Gene3D" id="3.40.50.2300">
    <property type="match status" value="2"/>
</dbReference>
<dbReference type="EMBL" id="JACHBL010000001">
    <property type="protein sequence ID" value="MBB5598336.1"/>
    <property type="molecule type" value="Genomic_DNA"/>
</dbReference>
<dbReference type="AlphaFoldDB" id="A0A7W8YBG1"/>
<dbReference type="RefSeq" id="WP_183641864.1">
    <property type="nucleotide sequence ID" value="NZ_JACHBL010000001.1"/>
</dbReference>
<keyword evidence="5" id="KW-0472">Membrane</keyword>
<evidence type="ECO:0000313" key="9">
    <source>
        <dbReference type="EMBL" id="MBB5598336.1"/>
    </source>
</evidence>
<comment type="subcellular location">
    <subcellularLocation>
        <location evidence="1">Cell membrane</location>
        <topology evidence="1">Lipid-anchor</topology>
    </subcellularLocation>
</comment>
<dbReference type="PANTHER" id="PTHR34296:SF2">
    <property type="entry name" value="ABC TRANSPORTER GUANOSINE-BINDING PROTEIN NUPN"/>
    <property type="match status" value="1"/>
</dbReference>
<dbReference type="InterPro" id="IPR028082">
    <property type="entry name" value="Peripla_BP_I"/>
</dbReference>
<comment type="caution">
    <text evidence="9">The sequence shown here is derived from an EMBL/GenBank/DDBJ whole genome shotgun (WGS) entry which is preliminary data.</text>
</comment>
<organism evidence="9 10">
    <name type="scientific">Neomicrococcus lactis</name>
    <dbReference type="NCBI Taxonomy" id="732241"/>
    <lineage>
        <taxon>Bacteria</taxon>
        <taxon>Bacillati</taxon>
        <taxon>Actinomycetota</taxon>
        <taxon>Actinomycetes</taxon>
        <taxon>Micrococcales</taxon>
        <taxon>Micrococcaceae</taxon>
        <taxon>Neomicrococcus</taxon>
    </lineage>
</organism>